<keyword evidence="1" id="KW-0677">Repeat</keyword>
<gene>
    <name evidence="5" type="ORF">CLUP02_07492</name>
</gene>
<dbReference type="GeneID" id="73341496"/>
<protein>
    <submittedName>
        <fullName evidence="5">NACHT and WD domain-containing protein</fullName>
    </submittedName>
</protein>
<dbReference type="SUPFAM" id="SSF53474">
    <property type="entry name" value="alpha/beta-Hydrolases"/>
    <property type="match status" value="1"/>
</dbReference>
<dbReference type="PANTHER" id="PTHR10039:SF16">
    <property type="entry name" value="GPI INOSITOL-DEACYLASE"/>
    <property type="match status" value="1"/>
</dbReference>
<proteinExistence type="predicted"/>
<dbReference type="EMBL" id="CP019476">
    <property type="protein sequence ID" value="UQC82006.1"/>
    <property type="molecule type" value="Genomic_DNA"/>
</dbReference>
<dbReference type="Pfam" id="PF22939">
    <property type="entry name" value="WHD_GPIID"/>
    <property type="match status" value="1"/>
</dbReference>
<keyword evidence="6" id="KW-1185">Reference proteome</keyword>
<dbReference type="SMART" id="SM00320">
    <property type="entry name" value="WD40"/>
    <property type="match status" value="6"/>
</dbReference>
<evidence type="ECO:0000259" key="4">
    <source>
        <dbReference type="Pfam" id="PF24883"/>
    </source>
</evidence>
<dbReference type="InterPro" id="IPR056884">
    <property type="entry name" value="NPHP3-like_N"/>
</dbReference>
<dbReference type="SUPFAM" id="SSF52540">
    <property type="entry name" value="P-loop containing nucleoside triphosphate hydrolases"/>
    <property type="match status" value="1"/>
</dbReference>
<dbReference type="Pfam" id="PF24883">
    <property type="entry name" value="NPHP3_N"/>
    <property type="match status" value="1"/>
</dbReference>
<dbReference type="RefSeq" id="XP_049143629.1">
    <property type="nucleotide sequence ID" value="XM_049286486.1"/>
</dbReference>
<feature type="compositionally biased region" description="Polar residues" evidence="2">
    <location>
        <begin position="34"/>
        <end position="72"/>
    </location>
</feature>
<dbReference type="Gene3D" id="2.130.10.10">
    <property type="entry name" value="YVTN repeat-like/Quinoprotein amine dehydrogenase"/>
    <property type="match status" value="3"/>
</dbReference>
<evidence type="ECO:0000313" key="6">
    <source>
        <dbReference type="Proteomes" id="UP000830671"/>
    </source>
</evidence>
<dbReference type="InterPro" id="IPR036322">
    <property type="entry name" value="WD40_repeat_dom_sf"/>
</dbReference>
<name>A0A9Q8SR72_9PEZI</name>
<accession>A0A9Q8SR72</accession>
<evidence type="ECO:0000259" key="3">
    <source>
        <dbReference type="Pfam" id="PF22939"/>
    </source>
</evidence>
<dbReference type="KEGG" id="clup:CLUP02_07492"/>
<dbReference type="InterPro" id="IPR029058">
    <property type="entry name" value="AB_hydrolase_fold"/>
</dbReference>
<evidence type="ECO:0000256" key="1">
    <source>
        <dbReference type="ARBA" id="ARBA00022737"/>
    </source>
</evidence>
<dbReference type="Proteomes" id="UP000830671">
    <property type="component" value="Chromosome 4"/>
</dbReference>
<dbReference type="InterPro" id="IPR054471">
    <property type="entry name" value="GPIID_WHD"/>
</dbReference>
<evidence type="ECO:0000256" key="2">
    <source>
        <dbReference type="SAM" id="MobiDB-lite"/>
    </source>
</evidence>
<feature type="domain" description="Nephrocystin 3-like N-terminal" evidence="4">
    <location>
        <begin position="403"/>
        <end position="566"/>
    </location>
</feature>
<dbReference type="InterPro" id="IPR001680">
    <property type="entry name" value="WD40_rpt"/>
</dbReference>
<evidence type="ECO:0000313" key="5">
    <source>
        <dbReference type="EMBL" id="UQC82006.1"/>
    </source>
</evidence>
<dbReference type="SUPFAM" id="SSF50978">
    <property type="entry name" value="WD40 repeat-like"/>
    <property type="match status" value="2"/>
</dbReference>
<dbReference type="Gene3D" id="3.40.50.300">
    <property type="entry name" value="P-loop containing nucleotide triphosphate hydrolases"/>
    <property type="match status" value="1"/>
</dbReference>
<dbReference type="InterPro" id="IPR027417">
    <property type="entry name" value="P-loop_NTPase"/>
</dbReference>
<feature type="region of interest" description="Disordered" evidence="2">
    <location>
        <begin position="1"/>
        <end position="73"/>
    </location>
</feature>
<feature type="domain" description="GPI inositol-deacylase winged helix" evidence="3">
    <location>
        <begin position="674"/>
        <end position="748"/>
    </location>
</feature>
<sequence>MPKIVGTSFRNPFKSKSKSSGDSTPNHGHRQTQRVDTLSQQEILSLPSRQSTLVQSTTVASESKPLESTSSHEYVPYRAESGTASGSDAGSVGLSVIYSPDHGHKADIVFVHGLGGTSRHTWSKHKNPELFWPLTFLPLEPDICLARILTFGYNANFRKAGNISRSILDFAKDLLFDMRFSEDGQKNDLRMGDVPLIFVVHSMGGLIVKEAYIQGQNDPDYQAIIKSISAITFLATPHRGTNLAEILNKILQSTFVNNSKQYISELSNNSFMLQKLNEQFRHIAPKLDIVSFYETQSTSIGVKNLRVMVLEKESSVLGYPGETSKALDADHHGICKYESPRDPNYVTVRNVLKSLISKILSSNRSKESPLLNRRKSLDVKSYLGVMELPDVDFIFFQDQWAEGTGQWIFEENLFSEWLQAIDSGPHLLWLNGGAGTGKSVLSSFLINTLADKGLNCQYFFIRSGDQKKKTLSLLLRTIAYQIAQAFPVFSDKVLQLVDHAIDFSTADPNTIWERIFKSLLFKMRDLPPLYWIVDGLDEADSSRAIIRQFSGIKSSYVPIRILLVSRDTLEIATAIQRVSNTLMVGKIRMEGHLEDLRCYIRQELSMPGSIEYRESISNRIVDGSQNIFLWVRFVIDKLNSCHTNEDVELVLHELPSGMEALYDRMAAKIANSLSSRDRKLSFSVLQRVSCSFRLLTVAELSESLPEDTSQILDIQRSIVGLCAGFTVIDNGANVSMIHETAREYLLNAEGVLSIDRAAAHEQMFLSCIRNLMDPSLRTKLRRKQKLVFLDYATNWWSFHLAFTSMESHLVIQELQKFLRGSAVLTWIEILAINKQLRQLVQASKNLLRYCGQLEESRINPLITDLFKSWAMDFVKIVGKFGALLQRDSESIYRMIPPFCPQGSSIFQQFGKSESMSLAVSGLSSVEWDDLLARLSTGIGTYTASISAAGAQIAILTSPGNVFLYDSSTFEESSSSPFKHNEPVYRTALNTSGTLLASYGYRTTKVWHIPTGKCLVSVSNDESRSRPLALLFIDTDATLLIGTDDRRVRSLDISEFTTTWKLIATLDEPELEGHLLNSASHMAFNPDASLISVAYRGHPVAAWDLHGHLHIGHCWKPGREHMSYGEVIDACWHPHYPELWGLYLEGVVFRWRPYEDKVEEFRVTGVSRFELSKDGNLFATGDVHGTVKVYTTSHFKLIYQLASQDPVLGLTFSPDSRRIYDIRGYYGNSWEPNVLMRYAEQVHKGADSDSETDSLQLFTASANACHWIDSVTALATSPTGRRYCFGTEKGMIELHDIHLGKLRNYQASKSYLSIEAMCWSSDGKYLAFSDSSKTVFVVSLPSSEDRDVSLEPSIQLAMASTTAGHICQLLFKETSDLLLVYTDCRAYIICISSRDIIHSFVPETSGCRWIIHPHDPNLVIGFGPGIVHVLDWNLDVIHIIAFNNLRPSNEGFAQGANSSPTGRFVIDRVLVTQDKKHIMCQQSAAEKNSRERSFLAFPTSAFPTSFNSATQQQERAPAFVSALELPGELVLDTSIILCFLTKDRLIVLSKSFSVRSVHISFDFDIPSSGNADNSGSIVFAEEEPKTSGCPKMKALVVKNVAELFSFPGDWISRECLASCSVWLEEKSLLCPRNGEVAVVKCSALN</sequence>
<dbReference type="InterPro" id="IPR015943">
    <property type="entry name" value="WD40/YVTN_repeat-like_dom_sf"/>
</dbReference>
<organism evidence="5 6">
    <name type="scientific">Colletotrichum lupini</name>
    <dbReference type="NCBI Taxonomy" id="145971"/>
    <lineage>
        <taxon>Eukaryota</taxon>
        <taxon>Fungi</taxon>
        <taxon>Dikarya</taxon>
        <taxon>Ascomycota</taxon>
        <taxon>Pezizomycotina</taxon>
        <taxon>Sordariomycetes</taxon>
        <taxon>Hypocreomycetidae</taxon>
        <taxon>Glomerellales</taxon>
        <taxon>Glomerellaceae</taxon>
        <taxon>Colletotrichum</taxon>
        <taxon>Colletotrichum acutatum species complex</taxon>
    </lineage>
</organism>
<dbReference type="PANTHER" id="PTHR10039">
    <property type="entry name" value="AMELOGENIN"/>
    <property type="match status" value="1"/>
</dbReference>
<reference evidence="5" key="1">
    <citation type="journal article" date="2021" name="Mol. Plant Microbe Interact.">
        <title>Complete Genome Sequence of the Plant-Pathogenic Fungus Colletotrichum lupini.</title>
        <authorList>
            <person name="Baroncelli R."/>
            <person name="Pensec F."/>
            <person name="Da Lio D."/>
            <person name="Boufleur T."/>
            <person name="Vicente I."/>
            <person name="Sarrocco S."/>
            <person name="Picot A."/>
            <person name="Baraldi E."/>
            <person name="Sukno S."/>
            <person name="Thon M."/>
            <person name="Le Floch G."/>
        </authorList>
    </citation>
    <scope>NUCLEOTIDE SEQUENCE</scope>
    <source>
        <strain evidence="5">IMI 504893</strain>
    </source>
</reference>
<dbReference type="Gene3D" id="3.40.50.1820">
    <property type="entry name" value="alpha/beta hydrolase"/>
    <property type="match status" value="1"/>
</dbReference>